<evidence type="ECO:0000313" key="1">
    <source>
        <dbReference type="EMBL" id="SPQ95796.1"/>
    </source>
</evidence>
<dbReference type="SUPFAM" id="SSF50978">
    <property type="entry name" value="WD40 repeat-like"/>
    <property type="match status" value="1"/>
</dbReference>
<dbReference type="PANTHER" id="PTHR46202">
    <property type="entry name" value="DNA EXCISION REPAIR PROTEIN ERCC-8"/>
    <property type="match status" value="1"/>
</dbReference>
<reference evidence="1 2" key="1">
    <citation type="submission" date="2018-03" db="EMBL/GenBank/DDBJ databases">
        <authorList>
            <person name="Fogelqvist J."/>
        </authorList>
    </citation>
    <scope>NUCLEOTIDE SEQUENCE [LARGE SCALE GENOMIC DNA]</scope>
</reference>
<dbReference type="GO" id="GO:0000209">
    <property type="term" value="P:protein polyubiquitination"/>
    <property type="evidence" value="ECO:0007669"/>
    <property type="project" value="TreeGrafter"/>
</dbReference>
<dbReference type="Proteomes" id="UP000290189">
    <property type="component" value="Unassembled WGS sequence"/>
</dbReference>
<accession>A0A3P3Y6K3</accession>
<dbReference type="SMART" id="SM00320">
    <property type="entry name" value="WD40"/>
    <property type="match status" value="4"/>
</dbReference>
<keyword evidence="1" id="KW-0496">Mitochondrion</keyword>
<evidence type="ECO:0000313" key="2">
    <source>
        <dbReference type="Proteomes" id="UP000290189"/>
    </source>
</evidence>
<protein>
    <recommendedName>
        <fullName evidence="3">Anaphase-promoting complex subunit 4 WD40 domain-containing protein</fullName>
    </recommendedName>
</protein>
<dbReference type="GO" id="GO:0000109">
    <property type="term" value="C:nucleotide-excision repair complex"/>
    <property type="evidence" value="ECO:0007669"/>
    <property type="project" value="TreeGrafter"/>
</dbReference>
<dbReference type="InterPro" id="IPR015943">
    <property type="entry name" value="WD40/YVTN_repeat-like_dom_sf"/>
</dbReference>
<dbReference type="EMBL" id="OVEO01000004">
    <property type="protein sequence ID" value="SPQ95796.1"/>
    <property type="molecule type" value="Genomic_DNA"/>
</dbReference>
<name>A0A3P3Y6K3_PLABS</name>
<dbReference type="InterPro" id="IPR036322">
    <property type="entry name" value="WD40_repeat_dom_sf"/>
</dbReference>
<dbReference type="InterPro" id="IPR042238">
    <property type="entry name" value="Rad28/ERCC8/Ckn1/ATCSA-1"/>
</dbReference>
<dbReference type="Gene3D" id="2.130.10.10">
    <property type="entry name" value="YVTN repeat-like/Quinoprotein amine dehydrogenase"/>
    <property type="match status" value="1"/>
</dbReference>
<dbReference type="GO" id="GO:0006283">
    <property type="term" value="P:transcription-coupled nucleotide-excision repair"/>
    <property type="evidence" value="ECO:0007669"/>
    <property type="project" value="InterPro"/>
</dbReference>
<dbReference type="Pfam" id="PF00400">
    <property type="entry name" value="WD40"/>
    <property type="match status" value="1"/>
</dbReference>
<sequence length="354" mass="37340">MRDDGTGVLAAGREAGLVDGRHLPRVLQGRSRARVRAVTAGAVCRMAITAMDACAGRLLCASGRRATVVDAAAVAVRAEFAGRHVLTGAVFYPVDAGLLVVADRSGHVRLVDGSRMESALDLPVSSEMIGHLAISPANPTVVACSVSEEAGVRLVDLRSGARTHVLAYPSGARVTALAWSPCDPHVCVAGYTDEHVLLWDIRRPDPLHNVALSSATDHRRSMITGLRFSAFADTVFAAAANGLLHGVDVRTGRRGLSFVTDDYRRSPIQFTVINDWNCVAYPSGPGALLFGLESARLPPVGNVQSGLADVTALAFDRDLLTLFSGDSDGVVVVHRPVWSSPAESDSAPGDLMVY</sequence>
<organism evidence="1 2">
    <name type="scientific">Plasmodiophora brassicae</name>
    <name type="common">Clubroot disease agent</name>
    <dbReference type="NCBI Taxonomy" id="37360"/>
    <lineage>
        <taxon>Eukaryota</taxon>
        <taxon>Sar</taxon>
        <taxon>Rhizaria</taxon>
        <taxon>Endomyxa</taxon>
        <taxon>Phytomyxea</taxon>
        <taxon>Plasmodiophorida</taxon>
        <taxon>Plasmodiophoridae</taxon>
        <taxon>Plasmodiophora</taxon>
    </lineage>
</organism>
<proteinExistence type="predicted"/>
<dbReference type="AlphaFoldDB" id="A0A3P3Y6K3"/>
<dbReference type="GO" id="GO:0043161">
    <property type="term" value="P:proteasome-mediated ubiquitin-dependent protein catabolic process"/>
    <property type="evidence" value="ECO:0007669"/>
    <property type="project" value="TreeGrafter"/>
</dbReference>
<gene>
    <name evidence="1" type="ORF">PLBR_LOCUS3011</name>
</gene>
<evidence type="ECO:0008006" key="3">
    <source>
        <dbReference type="Google" id="ProtNLM"/>
    </source>
</evidence>
<geneLocation type="mitochondrion" evidence="1"/>
<dbReference type="GO" id="GO:0031464">
    <property type="term" value="C:Cul4A-RING E3 ubiquitin ligase complex"/>
    <property type="evidence" value="ECO:0007669"/>
    <property type="project" value="TreeGrafter"/>
</dbReference>
<dbReference type="PANTHER" id="PTHR46202:SF1">
    <property type="entry name" value="DNA EXCISION REPAIR PROTEIN ERCC-8"/>
    <property type="match status" value="1"/>
</dbReference>
<dbReference type="InterPro" id="IPR001680">
    <property type="entry name" value="WD40_rpt"/>
</dbReference>